<reference evidence="1" key="1">
    <citation type="submission" date="2022-05" db="EMBL/GenBank/DDBJ databases">
        <title>The Musa troglodytarum L. genome provides insights into the mechanism of non-climacteric behaviour and enrichment of carotenoids.</title>
        <authorList>
            <person name="Wang J."/>
        </authorList>
    </citation>
    <scope>NUCLEOTIDE SEQUENCE</scope>
    <source>
        <tissue evidence="1">Leaf</tissue>
    </source>
</reference>
<dbReference type="AlphaFoldDB" id="A0A9E7HP93"/>
<name>A0A9E7HP93_9LILI</name>
<gene>
    <name evidence="1" type="ORF">MUK42_03425</name>
</gene>
<accession>A0A9E7HP93</accession>
<proteinExistence type="predicted"/>
<dbReference type="Proteomes" id="UP001055439">
    <property type="component" value="Chromosome 8"/>
</dbReference>
<evidence type="ECO:0000313" key="2">
    <source>
        <dbReference type="Proteomes" id="UP001055439"/>
    </source>
</evidence>
<dbReference type="OrthoDB" id="1923196at2759"/>
<dbReference type="EMBL" id="CP097510">
    <property type="protein sequence ID" value="URE33123.1"/>
    <property type="molecule type" value="Genomic_DNA"/>
</dbReference>
<evidence type="ECO:0000313" key="1">
    <source>
        <dbReference type="EMBL" id="URE33123.1"/>
    </source>
</evidence>
<protein>
    <submittedName>
        <fullName evidence="1">Uncharacterized protein</fullName>
    </submittedName>
</protein>
<keyword evidence="2" id="KW-1185">Reference proteome</keyword>
<organism evidence="1 2">
    <name type="scientific">Musa troglodytarum</name>
    <name type="common">fe'i banana</name>
    <dbReference type="NCBI Taxonomy" id="320322"/>
    <lineage>
        <taxon>Eukaryota</taxon>
        <taxon>Viridiplantae</taxon>
        <taxon>Streptophyta</taxon>
        <taxon>Embryophyta</taxon>
        <taxon>Tracheophyta</taxon>
        <taxon>Spermatophyta</taxon>
        <taxon>Magnoliopsida</taxon>
        <taxon>Liliopsida</taxon>
        <taxon>Zingiberales</taxon>
        <taxon>Musaceae</taxon>
        <taxon>Musa</taxon>
    </lineage>
</organism>
<sequence length="74" mass="8384">MALNKAAVGGNLGHAEDRVVSLVVEFDGPGYWDTESYERTQLLNYFSYLELGGLHEQNKNVLIEEMKAPEEQLR</sequence>